<evidence type="ECO:0000313" key="1">
    <source>
        <dbReference type="EMBL" id="KAG6518233.1"/>
    </source>
</evidence>
<keyword evidence="2" id="KW-1185">Reference proteome</keyword>
<organism evidence="1 2">
    <name type="scientific">Zingiber officinale</name>
    <name type="common">Ginger</name>
    <name type="synonym">Amomum zingiber</name>
    <dbReference type="NCBI Taxonomy" id="94328"/>
    <lineage>
        <taxon>Eukaryota</taxon>
        <taxon>Viridiplantae</taxon>
        <taxon>Streptophyta</taxon>
        <taxon>Embryophyta</taxon>
        <taxon>Tracheophyta</taxon>
        <taxon>Spermatophyta</taxon>
        <taxon>Magnoliopsida</taxon>
        <taxon>Liliopsida</taxon>
        <taxon>Zingiberales</taxon>
        <taxon>Zingiberaceae</taxon>
        <taxon>Zingiber</taxon>
    </lineage>
</organism>
<dbReference type="Proteomes" id="UP000734854">
    <property type="component" value="Unassembled WGS sequence"/>
</dbReference>
<dbReference type="PANTHER" id="PTHR36753:SF2">
    <property type="entry name" value="TRANSMEMBRANE PROTEIN"/>
    <property type="match status" value="1"/>
</dbReference>
<accession>A0A8J5H1Q9</accession>
<dbReference type="PANTHER" id="PTHR36753">
    <property type="entry name" value="TRANSMEMBRANE PROTEIN"/>
    <property type="match status" value="1"/>
</dbReference>
<sequence length="99" mass="11266">MTTMCCLSRRCCLCFLLLLAILLVGFVFGFGVLAHGFNKFRDALNLRSFRYPTYSRPVGPSSRHHPLSIDHYDECYFFWLPPSVNSSESDGKLVSIGRL</sequence>
<proteinExistence type="predicted"/>
<comment type="caution">
    <text evidence="1">The sequence shown here is derived from an EMBL/GenBank/DDBJ whole genome shotgun (WGS) entry which is preliminary data.</text>
</comment>
<protein>
    <submittedName>
        <fullName evidence="1">Uncharacterized protein</fullName>
    </submittedName>
</protein>
<dbReference type="EMBL" id="JACMSC010000006">
    <property type="protein sequence ID" value="KAG6518233.1"/>
    <property type="molecule type" value="Genomic_DNA"/>
</dbReference>
<name>A0A8J5H1Q9_ZINOF</name>
<reference evidence="1 2" key="1">
    <citation type="submission" date="2020-08" db="EMBL/GenBank/DDBJ databases">
        <title>Plant Genome Project.</title>
        <authorList>
            <person name="Zhang R.-G."/>
        </authorList>
    </citation>
    <scope>NUCLEOTIDE SEQUENCE [LARGE SCALE GENOMIC DNA]</scope>
    <source>
        <tissue evidence="1">Rhizome</tissue>
    </source>
</reference>
<gene>
    <name evidence="1" type="ORF">ZIOFF_021637</name>
</gene>
<evidence type="ECO:0000313" key="2">
    <source>
        <dbReference type="Proteomes" id="UP000734854"/>
    </source>
</evidence>
<dbReference type="AlphaFoldDB" id="A0A8J5H1Q9"/>